<gene>
    <name evidence="2" type="ORF">AMK59_4049</name>
</gene>
<sequence>MMPKYQDVDSQYSKDPKIRKEDVRILLEWMARQPHLPKIDEYKVILFLQSCYYRIESAKNTIENYYTVRAHCPEFFANRNLRAIALPMKSSVAYMLPKLSVQGYSVMFAKLIDTNTDHFDCNNLIKYFDMAVSLILTQIGTSEGHALVVDMEGASFGHVAKVNLNSARKYVYFLQEAMPVRVKEIHLLNVSAISQTLVNLVKPFLKGDIVEMLHTHASIDTLFDYIPKEAFPEEYGGQSDTIQEMMAKQKREFEENESYFIQEEKEIADDAKRIGHSKKTNESLGIG</sequence>
<name>A0A0T6B7Y7_9SCAR</name>
<dbReference type="Gene3D" id="1.20.5.1200">
    <property type="entry name" value="Alpha-tocopherol transfer"/>
    <property type="match status" value="1"/>
</dbReference>
<dbReference type="SUPFAM" id="SSF52087">
    <property type="entry name" value="CRAL/TRIO domain"/>
    <property type="match status" value="1"/>
</dbReference>
<reference evidence="2 3" key="1">
    <citation type="submission" date="2015-09" db="EMBL/GenBank/DDBJ databases">
        <title>Draft genome of the scarab beetle Oryctes borbonicus.</title>
        <authorList>
            <person name="Meyer J.M."/>
            <person name="Markov G.V."/>
            <person name="Baskaran P."/>
            <person name="Herrmann M."/>
            <person name="Sommer R.J."/>
            <person name="Roedelsperger C."/>
        </authorList>
    </citation>
    <scope>NUCLEOTIDE SEQUENCE [LARGE SCALE GENOMIC DNA]</scope>
    <source>
        <strain evidence="2">OB123</strain>
        <tissue evidence="2">Whole animal</tissue>
    </source>
</reference>
<protein>
    <submittedName>
        <fullName evidence="2">CRAL-TRIO domain containing protein</fullName>
    </submittedName>
</protein>
<dbReference type="PANTHER" id="PTHR10174:SF213">
    <property type="entry name" value="CRAL-TRIO DOMAIN-CONTAINING PROTEIN"/>
    <property type="match status" value="1"/>
</dbReference>
<evidence type="ECO:0000259" key="1">
    <source>
        <dbReference type="PROSITE" id="PS50191"/>
    </source>
</evidence>
<proteinExistence type="predicted"/>
<dbReference type="InterPro" id="IPR001251">
    <property type="entry name" value="CRAL-TRIO_dom"/>
</dbReference>
<dbReference type="InterPro" id="IPR036865">
    <property type="entry name" value="CRAL-TRIO_dom_sf"/>
</dbReference>
<dbReference type="EMBL" id="LJIG01009242">
    <property type="protein sequence ID" value="KRT83472.1"/>
    <property type="molecule type" value="Genomic_DNA"/>
</dbReference>
<dbReference type="Gene3D" id="3.40.525.10">
    <property type="entry name" value="CRAL-TRIO lipid binding domain"/>
    <property type="match status" value="1"/>
</dbReference>
<dbReference type="PROSITE" id="PS50191">
    <property type="entry name" value="CRAL_TRIO"/>
    <property type="match status" value="1"/>
</dbReference>
<dbReference type="PRINTS" id="PR00180">
    <property type="entry name" value="CRETINALDHBP"/>
</dbReference>
<dbReference type="InterPro" id="IPR036273">
    <property type="entry name" value="CRAL/TRIO_N_dom_sf"/>
</dbReference>
<dbReference type="GO" id="GO:0016020">
    <property type="term" value="C:membrane"/>
    <property type="evidence" value="ECO:0007669"/>
    <property type="project" value="TreeGrafter"/>
</dbReference>
<dbReference type="PANTHER" id="PTHR10174">
    <property type="entry name" value="ALPHA-TOCOPHEROL TRANSFER PROTEIN-RELATED"/>
    <property type="match status" value="1"/>
</dbReference>
<accession>A0A0T6B7Y7</accession>
<dbReference type="SMART" id="SM00516">
    <property type="entry name" value="SEC14"/>
    <property type="match status" value="1"/>
</dbReference>
<keyword evidence="3" id="KW-1185">Reference proteome</keyword>
<evidence type="ECO:0000313" key="2">
    <source>
        <dbReference type="EMBL" id="KRT83472.1"/>
    </source>
</evidence>
<dbReference type="SUPFAM" id="SSF46938">
    <property type="entry name" value="CRAL/TRIO N-terminal domain"/>
    <property type="match status" value="1"/>
</dbReference>
<feature type="domain" description="CRAL-TRIO" evidence="1">
    <location>
        <begin position="124"/>
        <end position="243"/>
    </location>
</feature>
<dbReference type="Proteomes" id="UP000051574">
    <property type="component" value="Unassembled WGS sequence"/>
</dbReference>
<dbReference type="Pfam" id="PF00650">
    <property type="entry name" value="CRAL_TRIO"/>
    <property type="match status" value="1"/>
</dbReference>
<dbReference type="OrthoDB" id="6432525at2759"/>
<evidence type="ECO:0000313" key="3">
    <source>
        <dbReference type="Proteomes" id="UP000051574"/>
    </source>
</evidence>
<dbReference type="AlphaFoldDB" id="A0A0T6B7Y7"/>
<dbReference type="CDD" id="cd00170">
    <property type="entry name" value="SEC14"/>
    <property type="match status" value="1"/>
</dbReference>
<feature type="non-terminal residue" evidence="2">
    <location>
        <position position="287"/>
    </location>
</feature>
<organism evidence="2 3">
    <name type="scientific">Oryctes borbonicus</name>
    <dbReference type="NCBI Taxonomy" id="1629725"/>
    <lineage>
        <taxon>Eukaryota</taxon>
        <taxon>Metazoa</taxon>
        <taxon>Ecdysozoa</taxon>
        <taxon>Arthropoda</taxon>
        <taxon>Hexapoda</taxon>
        <taxon>Insecta</taxon>
        <taxon>Pterygota</taxon>
        <taxon>Neoptera</taxon>
        <taxon>Endopterygota</taxon>
        <taxon>Coleoptera</taxon>
        <taxon>Polyphaga</taxon>
        <taxon>Scarabaeiformia</taxon>
        <taxon>Scarabaeidae</taxon>
        <taxon>Dynastinae</taxon>
        <taxon>Oryctes</taxon>
    </lineage>
</organism>
<dbReference type="GO" id="GO:1902936">
    <property type="term" value="F:phosphatidylinositol bisphosphate binding"/>
    <property type="evidence" value="ECO:0007669"/>
    <property type="project" value="TreeGrafter"/>
</dbReference>
<comment type="caution">
    <text evidence="2">The sequence shown here is derived from an EMBL/GenBank/DDBJ whole genome shotgun (WGS) entry which is preliminary data.</text>
</comment>